<protein>
    <submittedName>
        <fullName evidence="1">Uncharacterized protein</fullName>
    </submittedName>
</protein>
<dbReference type="RefSeq" id="WP_092523977.1">
    <property type="nucleotide sequence ID" value="NZ_FNKO01000002.1"/>
</dbReference>
<sequence>MTRLFRHCGELLPLSLVGTLVGCSSGGFRRAGEVRAVRAEYAEEAAEAAELEAAEPLSPT</sequence>
<gene>
    <name evidence="1" type="ORF">SAMN04489718_2459</name>
</gene>
<reference evidence="2" key="1">
    <citation type="submission" date="2016-10" db="EMBL/GenBank/DDBJ databases">
        <authorList>
            <person name="Varghese N."/>
            <person name="Submissions S."/>
        </authorList>
    </citation>
    <scope>NUCLEOTIDE SEQUENCE [LARGE SCALE GENOMIC DNA]</scope>
    <source>
        <strain evidence="2">DSM 45459</strain>
    </source>
</reference>
<dbReference type="STRING" id="995062.SAMN04489718_2459"/>
<name>A0A1H1ECR2_9ACTN</name>
<dbReference type="EMBL" id="FNKO01000002">
    <property type="protein sequence ID" value="SDQ85946.1"/>
    <property type="molecule type" value="Genomic_DNA"/>
</dbReference>
<dbReference type="Proteomes" id="UP000199301">
    <property type="component" value="Unassembled WGS sequence"/>
</dbReference>
<evidence type="ECO:0000313" key="1">
    <source>
        <dbReference type="EMBL" id="SDQ85946.1"/>
    </source>
</evidence>
<proteinExistence type="predicted"/>
<evidence type="ECO:0000313" key="2">
    <source>
        <dbReference type="Proteomes" id="UP000199301"/>
    </source>
</evidence>
<dbReference type="PROSITE" id="PS51257">
    <property type="entry name" value="PROKAR_LIPOPROTEIN"/>
    <property type="match status" value="1"/>
</dbReference>
<organism evidence="1 2">
    <name type="scientific">Actinopolyspora saharensis</name>
    <dbReference type="NCBI Taxonomy" id="995062"/>
    <lineage>
        <taxon>Bacteria</taxon>
        <taxon>Bacillati</taxon>
        <taxon>Actinomycetota</taxon>
        <taxon>Actinomycetes</taxon>
        <taxon>Actinopolysporales</taxon>
        <taxon>Actinopolysporaceae</taxon>
        <taxon>Actinopolyspora</taxon>
    </lineage>
</organism>
<accession>A0A1H1ECR2</accession>
<keyword evidence="2" id="KW-1185">Reference proteome</keyword>
<dbReference type="AlphaFoldDB" id="A0A1H1ECR2"/>